<dbReference type="GO" id="GO:0004252">
    <property type="term" value="F:serine-type endopeptidase activity"/>
    <property type="evidence" value="ECO:0007669"/>
    <property type="project" value="UniProtKB-UniRule"/>
</dbReference>
<evidence type="ECO:0000256" key="4">
    <source>
        <dbReference type="ARBA" id="ARBA00022825"/>
    </source>
</evidence>
<dbReference type="Proteomes" id="UP000480548">
    <property type="component" value="Unassembled WGS sequence"/>
</dbReference>
<dbReference type="GO" id="GO:0006508">
    <property type="term" value="P:proteolysis"/>
    <property type="evidence" value="ECO:0007669"/>
    <property type="project" value="UniProtKB-KW"/>
</dbReference>
<dbReference type="CDD" id="cd00306">
    <property type="entry name" value="Peptidases_S8_S53"/>
    <property type="match status" value="1"/>
</dbReference>
<feature type="region of interest" description="Disordered" evidence="7">
    <location>
        <begin position="591"/>
        <end position="634"/>
    </location>
</feature>
<dbReference type="InterPro" id="IPR056002">
    <property type="entry name" value="DUF7580"/>
</dbReference>
<name>A0A7C8JWE3_ORBOL</name>
<dbReference type="InterPro" id="IPR015500">
    <property type="entry name" value="Peptidase_S8_subtilisin-rel"/>
</dbReference>
<proteinExistence type="inferred from homology"/>
<comment type="similarity">
    <text evidence="1 5 6">Belongs to the peptidase S8 family.</text>
</comment>
<dbReference type="InterPro" id="IPR051048">
    <property type="entry name" value="Peptidase_S8/S53_subtilisin"/>
</dbReference>
<organism evidence="10 11">
    <name type="scientific">Orbilia oligospora</name>
    <name type="common">Nematode-trapping fungus</name>
    <name type="synonym">Arthrobotrys oligospora</name>
    <dbReference type="NCBI Taxonomy" id="2813651"/>
    <lineage>
        <taxon>Eukaryota</taxon>
        <taxon>Fungi</taxon>
        <taxon>Dikarya</taxon>
        <taxon>Ascomycota</taxon>
        <taxon>Pezizomycotina</taxon>
        <taxon>Orbiliomycetes</taxon>
        <taxon>Orbiliales</taxon>
        <taxon>Orbiliaceae</taxon>
        <taxon>Orbilia</taxon>
    </lineage>
</organism>
<feature type="domain" description="Peptidase S8/S53" evidence="8">
    <location>
        <begin position="688"/>
        <end position="909"/>
    </location>
</feature>
<keyword evidence="3 5" id="KW-0378">Hydrolase</keyword>
<accession>A0A7C8JWE3</accession>
<dbReference type="EMBL" id="WIQZ01000030">
    <property type="protein sequence ID" value="KAF3136177.1"/>
    <property type="molecule type" value="Genomic_DNA"/>
</dbReference>
<dbReference type="PROSITE" id="PS00138">
    <property type="entry name" value="SUBTILASE_SER"/>
    <property type="match status" value="1"/>
</dbReference>
<evidence type="ECO:0000256" key="5">
    <source>
        <dbReference type="PROSITE-ProRule" id="PRU01240"/>
    </source>
</evidence>
<dbReference type="AlphaFoldDB" id="A0A7C8JWE3"/>
<dbReference type="PANTHER" id="PTHR43399:SF4">
    <property type="entry name" value="CELL WALL-ASSOCIATED PROTEASE"/>
    <property type="match status" value="1"/>
</dbReference>
<evidence type="ECO:0000313" key="11">
    <source>
        <dbReference type="Proteomes" id="UP000480548"/>
    </source>
</evidence>
<dbReference type="Gene3D" id="3.40.50.200">
    <property type="entry name" value="Peptidase S8/S53 domain"/>
    <property type="match status" value="1"/>
</dbReference>
<feature type="domain" description="DUF7580" evidence="9">
    <location>
        <begin position="213"/>
        <end position="526"/>
    </location>
</feature>
<evidence type="ECO:0000256" key="3">
    <source>
        <dbReference type="ARBA" id="ARBA00022801"/>
    </source>
</evidence>
<dbReference type="PRINTS" id="PR00723">
    <property type="entry name" value="SUBTILISIN"/>
</dbReference>
<sequence length="1224" mass="136206">MGLGVTSYYLTSLLKEFHGHRLRFRIPQKASYQNFRHGSLRERLGAHQLDNYRHFFEADFMKLISMDHSYHSSDSNTQSIPPEGVHLFEELFQLLEKIVNNKFEAGNDNYCSGLGRLNEFIPLGIYPQLEGIITLMRQTEGALELTTGTPRSVFVISELETGKKARVAAQNAIKILSNRQLLDDTIPRIKFPVKQGTGSMTNYHDLIDKFIRYFDCEYRALVTRVLGTVATELEKCPPVLGHKIMIQLPSIKETDLFSSDSLHLVKGDLDGFVYCPELSQWHNIKCRFDQESQAKNAEAQRLCEVVKSALQREEGLLLLFDKALAAFIESPEFSDLPTMNPNIYPIRNLKEMIMVDGFFNLPSSKSKGSCLFKHTERRELAAKLALYLLMSCDSEKVSAMDSWNGQAPPTSQSFIPNNYDTPRRYTEIARLLMEIEYGPIFDNDEHFSAKNNFGLETIKESLKMHREYDDPTKSNYLDAIGNCLRFGNLFRYEYRSEAIRSTERPADTCRRIIRTEIVLKLLLDLPAFKKPLPKRARPSNNEQFPNSQENLLDIVDDGDSQILSQHQASSFSNIGHSLINSVVRGKVDRGPSFGLSSANSRQDSRSKTLLSRPSMIPRRSQGAKTNQGKKKVSFGEASKKNIGSLFDSQENIEAPATAGSAKLWFQKLNDLVVDPILSVRRRQADRLVKVAVLDTGIDIAHPMIIKAMEENGSKITKFQDWTQSPYSISDRVGHGTAVSEILLRVAKVDLYVGKVSDAAEFDDRTPGIVAQAIEYATSSGGWDVDIVVLSLGFEHEDESIRRAILNAHIRDKIIFAAASNSASLVPELRVSFPARMSGQVISIRSASGQSVRSNNSPIASDGDDNFMTLGEGIEAAWPSDLNDGHPTRYVSGTSFATPVAAGIAALVLEFSIQQGKGKADSNLEAADRATLWSHRGIRKIFQVMSTIVNRDNKPDCRMTYLRPPNDDYAPETNICLGHVWLDPRDPGSVIGPPLPIPGNMDINHTYKESWTMDLGRNSQSKIGYWAKIAQLPVAAGAHTIWGRSQGSVYTVPRMDTYSIEPTPEYVKASTSLASSKSIRKGSNFYMVTGVKIARGGSATNVDSKDVGADIILGVDVTTASIPIEVGGEVGYSTGGYNNQSFDSSSDFVFAYRVREIFYEKKILRTREYNKGAVLGEGLPSQSWKEGNKAQFTIDEAETGDEDFIAEGDIDVFQDDDGQEVAIVS</sequence>
<evidence type="ECO:0000313" key="10">
    <source>
        <dbReference type="EMBL" id="KAF3136177.1"/>
    </source>
</evidence>
<dbReference type="PANTHER" id="PTHR43399">
    <property type="entry name" value="SUBTILISIN-RELATED"/>
    <property type="match status" value="1"/>
</dbReference>
<keyword evidence="2 5" id="KW-0645">Protease</keyword>
<dbReference type="PROSITE" id="PS51892">
    <property type="entry name" value="SUBTILASE"/>
    <property type="match status" value="1"/>
</dbReference>
<gene>
    <name evidence="10" type="ORF">TWF703_005822</name>
</gene>
<evidence type="ECO:0000256" key="2">
    <source>
        <dbReference type="ARBA" id="ARBA00022670"/>
    </source>
</evidence>
<dbReference type="Pfam" id="PF24476">
    <property type="entry name" value="DUF7580"/>
    <property type="match status" value="1"/>
</dbReference>
<dbReference type="InterPro" id="IPR000209">
    <property type="entry name" value="Peptidase_S8/S53_dom"/>
</dbReference>
<protein>
    <submittedName>
        <fullName evidence="10">Uncharacterized protein</fullName>
    </submittedName>
</protein>
<dbReference type="InterPro" id="IPR023827">
    <property type="entry name" value="Peptidase_S8_Asp-AS"/>
</dbReference>
<dbReference type="SUPFAM" id="SSF52743">
    <property type="entry name" value="Subtilisin-like"/>
    <property type="match status" value="1"/>
</dbReference>
<reference evidence="10 11" key="1">
    <citation type="submission" date="2019-06" db="EMBL/GenBank/DDBJ databases">
        <authorList>
            <person name="Palmer J.M."/>
        </authorList>
    </citation>
    <scope>NUCLEOTIDE SEQUENCE [LARGE SCALE GENOMIC DNA]</scope>
    <source>
        <strain evidence="10 11">TWF703</strain>
    </source>
</reference>
<dbReference type="InterPro" id="IPR023828">
    <property type="entry name" value="Peptidase_S8_Ser-AS"/>
</dbReference>
<evidence type="ECO:0000259" key="8">
    <source>
        <dbReference type="Pfam" id="PF00082"/>
    </source>
</evidence>
<dbReference type="InterPro" id="IPR036852">
    <property type="entry name" value="Peptidase_S8/S53_dom_sf"/>
</dbReference>
<feature type="compositionally biased region" description="Polar residues" evidence="7">
    <location>
        <begin position="594"/>
        <end position="611"/>
    </location>
</feature>
<evidence type="ECO:0000256" key="1">
    <source>
        <dbReference type="ARBA" id="ARBA00011073"/>
    </source>
</evidence>
<evidence type="ECO:0000259" key="9">
    <source>
        <dbReference type="Pfam" id="PF24476"/>
    </source>
</evidence>
<evidence type="ECO:0000256" key="6">
    <source>
        <dbReference type="RuleBase" id="RU003355"/>
    </source>
</evidence>
<keyword evidence="4 5" id="KW-0720">Serine protease</keyword>
<feature type="active site" description="Charge relay system" evidence="5">
    <location>
        <position position="734"/>
    </location>
</feature>
<feature type="active site" description="Charge relay system" evidence="5">
    <location>
        <position position="894"/>
    </location>
</feature>
<dbReference type="Pfam" id="PF00082">
    <property type="entry name" value="Peptidase_S8"/>
    <property type="match status" value="1"/>
</dbReference>
<feature type="active site" description="Charge relay system" evidence="5">
    <location>
        <position position="694"/>
    </location>
</feature>
<comment type="caution">
    <text evidence="10">The sequence shown here is derived from an EMBL/GenBank/DDBJ whole genome shotgun (WGS) entry which is preliminary data.</text>
</comment>
<dbReference type="PROSITE" id="PS00136">
    <property type="entry name" value="SUBTILASE_ASP"/>
    <property type="match status" value="1"/>
</dbReference>
<evidence type="ECO:0000256" key="7">
    <source>
        <dbReference type="SAM" id="MobiDB-lite"/>
    </source>
</evidence>